<organism evidence="8 9">
    <name type="scientific">Wickerhamomyces anomalus (strain ATCC 58044 / CBS 1984 / NCYC 433 / NRRL Y-366-8)</name>
    <name type="common">Yeast</name>
    <name type="synonym">Hansenula anomala</name>
    <dbReference type="NCBI Taxonomy" id="683960"/>
    <lineage>
        <taxon>Eukaryota</taxon>
        <taxon>Fungi</taxon>
        <taxon>Dikarya</taxon>
        <taxon>Ascomycota</taxon>
        <taxon>Saccharomycotina</taxon>
        <taxon>Saccharomycetes</taxon>
        <taxon>Phaffomycetales</taxon>
        <taxon>Wickerhamomycetaceae</taxon>
        <taxon>Wickerhamomyces</taxon>
    </lineage>
</organism>
<feature type="domain" description="Exocyst complex component Sec8 N-terminal" evidence="6">
    <location>
        <begin position="36"/>
        <end position="175"/>
    </location>
</feature>
<dbReference type="Pfam" id="PF04048">
    <property type="entry name" value="Sec8_N"/>
    <property type="match status" value="1"/>
</dbReference>
<dbReference type="OrthoDB" id="272977at2759"/>
<evidence type="ECO:0000256" key="2">
    <source>
        <dbReference type="ARBA" id="ARBA00022483"/>
    </source>
</evidence>
<dbReference type="RefSeq" id="XP_019038678.1">
    <property type="nucleotide sequence ID" value="XM_019180662.1"/>
</dbReference>
<dbReference type="GO" id="GO:0015031">
    <property type="term" value="P:protein transport"/>
    <property type="evidence" value="ECO:0007669"/>
    <property type="project" value="UniProtKB-KW"/>
</dbReference>
<dbReference type="PANTHER" id="PTHR14146">
    <property type="entry name" value="EXOCYST COMPLEX COMPONENT 4"/>
    <property type="match status" value="1"/>
</dbReference>
<evidence type="ECO:0000259" key="7">
    <source>
        <dbReference type="Pfam" id="PF20652"/>
    </source>
</evidence>
<dbReference type="EMBL" id="KV454211">
    <property type="protein sequence ID" value="ODQ59471.1"/>
    <property type="molecule type" value="Genomic_DNA"/>
</dbReference>
<evidence type="ECO:0000313" key="9">
    <source>
        <dbReference type="Proteomes" id="UP000094112"/>
    </source>
</evidence>
<feature type="compositionally biased region" description="Polar residues" evidence="5">
    <location>
        <begin position="1"/>
        <end position="10"/>
    </location>
</feature>
<protein>
    <recommendedName>
        <fullName evidence="4">Exocyst complex component Sec8</fullName>
    </recommendedName>
</protein>
<feature type="non-terminal residue" evidence="8">
    <location>
        <position position="692"/>
    </location>
</feature>
<dbReference type="STRING" id="683960.A0A1E3P1Y5"/>
<dbReference type="GO" id="GO:0006893">
    <property type="term" value="P:Golgi to plasma membrane transport"/>
    <property type="evidence" value="ECO:0007669"/>
    <property type="project" value="TreeGrafter"/>
</dbReference>
<comment type="function">
    <text evidence="4">Component of the exocyst complex involved in the docking of exocytic vesicles with fusion sites on the plasma membrane.</text>
</comment>
<keyword evidence="1 4" id="KW-0813">Transport</keyword>
<dbReference type="GO" id="GO:0000145">
    <property type="term" value="C:exocyst"/>
    <property type="evidence" value="ECO:0007669"/>
    <property type="project" value="UniProtKB-UniRule"/>
</dbReference>
<evidence type="ECO:0000256" key="3">
    <source>
        <dbReference type="ARBA" id="ARBA00022927"/>
    </source>
</evidence>
<dbReference type="Pfam" id="PF20652">
    <property type="entry name" value="Sec8_C"/>
    <property type="match status" value="1"/>
</dbReference>
<keyword evidence="2 4" id="KW-0268">Exocytosis</keyword>
<dbReference type="GeneID" id="30197908"/>
<reference evidence="8 9" key="1">
    <citation type="journal article" date="2016" name="Proc. Natl. Acad. Sci. U.S.A.">
        <title>Comparative genomics of biotechnologically important yeasts.</title>
        <authorList>
            <person name="Riley R."/>
            <person name="Haridas S."/>
            <person name="Wolfe K.H."/>
            <person name="Lopes M.R."/>
            <person name="Hittinger C.T."/>
            <person name="Goeker M."/>
            <person name="Salamov A.A."/>
            <person name="Wisecaver J.H."/>
            <person name="Long T.M."/>
            <person name="Calvey C.H."/>
            <person name="Aerts A.L."/>
            <person name="Barry K.W."/>
            <person name="Choi C."/>
            <person name="Clum A."/>
            <person name="Coughlan A.Y."/>
            <person name="Deshpande S."/>
            <person name="Douglass A.P."/>
            <person name="Hanson S.J."/>
            <person name="Klenk H.-P."/>
            <person name="LaButti K.M."/>
            <person name="Lapidus A."/>
            <person name="Lindquist E.A."/>
            <person name="Lipzen A.M."/>
            <person name="Meier-Kolthoff J.P."/>
            <person name="Ohm R.A."/>
            <person name="Otillar R.P."/>
            <person name="Pangilinan J.L."/>
            <person name="Peng Y."/>
            <person name="Rokas A."/>
            <person name="Rosa C.A."/>
            <person name="Scheuner C."/>
            <person name="Sibirny A.A."/>
            <person name="Slot J.C."/>
            <person name="Stielow J.B."/>
            <person name="Sun H."/>
            <person name="Kurtzman C.P."/>
            <person name="Blackwell M."/>
            <person name="Grigoriev I.V."/>
            <person name="Jeffries T.W."/>
        </authorList>
    </citation>
    <scope>NUCLEOTIDE SEQUENCE [LARGE SCALE GENOMIC DNA]</scope>
    <source>
        <strain evidence="9">ATCC 58044 / CBS 1984 / NCYC 433 / NRRL Y-366-8</strain>
    </source>
</reference>
<dbReference type="GO" id="GO:0006612">
    <property type="term" value="P:protein targeting to membrane"/>
    <property type="evidence" value="ECO:0007669"/>
    <property type="project" value="UniProtKB-UniRule"/>
</dbReference>
<gene>
    <name evidence="8" type="ORF">WICANDRAFT_15875</name>
</gene>
<feature type="region of interest" description="Disordered" evidence="5">
    <location>
        <begin position="1"/>
        <end position="28"/>
    </location>
</feature>
<name>A0A1E3P1Y5_WICAA</name>
<dbReference type="PANTHER" id="PTHR14146:SF0">
    <property type="entry name" value="EXOCYST COMPLEX COMPONENT 4"/>
    <property type="match status" value="1"/>
</dbReference>
<dbReference type="InterPro" id="IPR039682">
    <property type="entry name" value="Sec8/EXOC4"/>
</dbReference>
<dbReference type="AlphaFoldDB" id="A0A1E3P1Y5"/>
<dbReference type="Proteomes" id="UP000094112">
    <property type="component" value="Unassembled WGS sequence"/>
</dbReference>
<keyword evidence="9" id="KW-1185">Reference proteome</keyword>
<keyword evidence="3 4" id="KW-0653">Protein transport</keyword>
<feature type="domain" description="Exocyst complex component Sec8 middle helical bundle" evidence="7">
    <location>
        <begin position="320"/>
        <end position="578"/>
    </location>
</feature>
<dbReference type="GO" id="GO:0090522">
    <property type="term" value="P:vesicle tethering involved in exocytosis"/>
    <property type="evidence" value="ECO:0007669"/>
    <property type="project" value="UniProtKB-UniRule"/>
</dbReference>
<dbReference type="InterPro" id="IPR007191">
    <property type="entry name" value="Sec8_exocyst_N"/>
</dbReference>
<dbReference type="GO" id="GO:0006904">
    <property type="term" value="P:vesicle docking involved in exocytosis"/>
    <property type="evidence" value="ECO:0007669"/>
    <property type="project" value="InterPro"/>
</dbReference>
<evidence type="ECO:0000256" key="4">
    <source>
        <dbReference type="RuleBase" id="RU367079"/>
    </source>
</evidence>
<sequence length="692" mass="79715">MSSLNVPSATRRTRALSVNKTDEAQRSRMEQSLDNLQYTLSEVESHWSKTIGDNANPLDIALPLLDNTSVGLAHRHREFLDLKDRISNGLRQAVNEHFQAFNDSVGSYRSVVQNIANSQHNLSKVKDTINSTTNGLNEKGDTMNTLNENLKTYNDMIEVLNVIEYLKKVPNELEDAISEKNYSKAQFLLQSVSSKSKTYNLWELPALSNLESYFQLQTQQLFEILIEEIHNIIYSKKLFNTFNSANEVGKDSDISDYSNIEKYLMNAIDVDILEAASVNHSNIENFLSFLINSSSKNKEDPSQLDNENDMANMVALDDVNPFNQLLHLFTIIYRLDKLPTAIEIIIQRNANEINQLVNRITEDTKLRHPKIIKYLNSNIKSKDLSRGLGIDDSLNDDNFKTMIVRDLFWNFFRKLLFLIQSVRVILEIIKSLENDSFETVSVDVSNLNGTSPHGSNDSLLTLIKLWHSLKFEVKNFITSYITNNDLSLSSKLTNTSSIINQKDKMNNNALFQFYKVNYDEDHSNQLKLVLQDLFPGFINSNDMSKIDSPYIEDTKFLKQTRIIPANIFHMRVILEPFLVFIQGSKLLLNEQDNDEPIKFFNGFMNNDFLPLLEESFIGFYIDEVEELDPYEIYDDVTEKSTNVPHSQSSGVKIFKIFIEFKRFFSDICFVLNTSLQFRKEFSGIIFKILNKF</sequence>
<evidence type="ECO:0000256" key="5">
    <source>
        <dbReference type="SAM" id="MobiDB-lite"/>
    </source>
</evidence>
<evidence type="ECO:0000259" key="6">
    <source>
        <dbReference type="Pfam" id="PF04048"/>
    </source>
</evidence>
<accession>A0A1E3P1Y5</accession>
<proteinExistence type="inferred from homology"/>
<evidence type="ECO:0000313" key="8">
    <source>
        <dbReference type="EMBL" id="ODQ59471.1"/>
    </source>
</evidence>
<dbReference type="InterPro" id="IPR048630">
    <property type="entry name" value="Sec8_M"/>
</dbReference>
<comment type="similarity">
    <text evidence="4">Belongs to the SEC8 family.</text>
</comment>
<evidence type="ECO:0000256" key="1">
    <source>
        <dbReference type="ARBA" id="ARBA00022448"/>
    </source>
</evidence>